<organism evidence="2 3">
    <name type="scientific">Fusarium sarcochroum</name>
    <dbReference type="NCBI Taxonomy" id="1208366"/>
    <lineage>
        <taxon>Eukaryota</taxon>
        <taxon>Fungi</taxon>
        <taxon>Dikarya</taxon>
        <taxon>Ascomycota</taxon>
        <taxon>Pezizomycotina</taxon>
        <taxon>Sordariomycetes</taxon>
        <taxon>Hypocreomycetidae</taxon>
        <taxon>Hypocreales</taxon>
        <taxon>Nectriaceae</taxon>
        <taxon>Fusarium</taxon>
        <taxon>Fusarium lateritium species complex</taxon>
    </lineage>
</organism>
<evidence type="ECO:0000313" key="3">
    <source>
        <dbReference type="Proteomes" id="UP000622797"/>
    </source>
</evidence>
<sequence length="935" mass="104296">MAGRRTDDRRRSSDYGDRRDERDRPTDYRDRSSDRYHSSRKELFPGRGSFDREDSSRSKDHERDSGREAGTSYGKRSTNALHHVIPGGQRAHKFDFQAVAELFGDMAHHRIQLLHAETRLRRTKNELDQSTTRPTEFASVDELKRRELQTCENDKAKHEQKLGQIYQKLQAAFDSFAKQLLQQLQPTSPDAQQGTPSPQKQSSGSVAGLETRLMELQKSTTTWMENHLSSELAKLKDSISDRNQPDNTEVQDLRESLGEERKKNQLLEERLGQLERKLDAVNSTIRVRVSAEFDEKAKSLPNNEEVIKQLQKSTEDHMQQLASLKRDASASANNDTAESDQFKSTIAMMKQLQKSAEDHTQQLADLKRDASASAKNNTAEGDQLKSAAAMIKQLQTSTKDHTLQLASLKRDASASVKNNTAESDQLKSTTAMVKQLQKSAEDHTQQLAGLKRDAAGLAKPSTTEDHRLENTVEMQGRKIGFLQTQLDPVLLKIQELKEASESSSKDAKAAKAILDRHSLLIGEHEQKQDSFGKDIASLRTTSKDQTKKHSVMDDLVSGLTSTLEANLQKHESLAADVASLNASATARKETQETHTTELQSLGSHIEEQRKKGDALEQKVASLKTEIAAWSLQDPKELAKRIQEYPPATDLKRLLEELPPSQDLKQLLSDLPPSKDLRQLLADLPLGKDLKQVMADLPPSQDLKGLVTDLPKLRELTSGSNKRSSQTPTPTPTPTPAPMTKEMVMQTVESKVSKMDKELRDELRQKFATVAEHFGTLIDEGRKGAAKVETDVKKLEEHVSTMHQASSEVKKEIGETNENLHKRCSEQATELHSLKGAAAMIALDIDKVRKESKAGTDDVQFQITHLTEWAKNFGSKQWHDSVAQQIAAYVPAHFNGQLDSLSTRVSNLESRGNDSDGANKRRKGVNGSPLVVNGTH</sequence>
<keyword evidence="3" id="KW-1185">Reference proteome</keyword>
<feature type="region of interest" description="Disordered" evidence="1">
    <location>
        <begin position="185"/>
        <end position="206"/>
    </location>
</feature>
<dbReference type="AlphaFoldDB" id="A0A8H4TE55"/>
<feature type="compositionally biased region" description="Polar residues" evidence="1">
    <location>
        <begin position="185"/>
        <end position="205"/>
    </location>
</feature>
<feature type="compositionally biased region" description="Basic and acidic residues" evidence="1">
    <location>
        <begin position="586"/>
        <end position="595"/>
    </location>
</feature>
<comment type="caution">
    <text evidence="2">The sequence shown here is derived from an EMBL/GenBank/DDBJ whole genome shotgun (WGS) entry which is preliminary data.</text>
</comment>
<evidence type="ECO:0000256" key="1">
    <source>
        <dbReference type="SAM" id="MobiDB-lite"/>
    </source>
</evidence>
<reference evidence="2" key="2">
    <citation type="submission" date="2020-05" db="EMBL/GenBank/DDBJ databases">
        <authorList>
            <person name="Kim H.-S."/>
            <person name="Proctor R.H."/>
            <person name="Brown D.W."/>
        </authorList>
    </citation>
    <scope>NUCLEOTIDE SEQUENCE</scope>
    <source>
        <strain evidence="2">NRRL 20472</strain>
    </source>
</reference>
<evidence type="ECO:0000313" key="2">
    <source>
        <dbReference type="EMBL" id="KAF4956129.1"/>
    </source>
</evidence>
<feature type="region of interest" description="Disordered" evidence="1">
    <location>
        <begin position="409"/>
        <end position="443"/>
    </location>
</feature>
<gene>
    <name evidence="2" type="ORF">FSARC_11659</name>
</gene>
<feature type="region of interest" description="Disordered" evidence="1">
    <location>
        <begin position="699"/>
        <end position="740"/>
    </location>
</feature>
<reference evidence="2" key="1">
    <citation type="journal article" date="2020" name="BMC Genomics">
        <title>Correction to: Identification and distribution of gene clusters required for synthesis of sphingolipid metabolism inhibitors in diverse species of the filamentous fungus Fusarium.</title>
        <authorList>
            <person name="Kim H.S."/>
            <person name="Lohmar J.M."/>
            <person name="Busman M."/>
            <person name="Brown D.W."/>
            <person name="Naumann T.A."/>
            <person name="Divon H.H."/>
            <person name="Lysoe E."/>
            <person name="Uhlig S."/>
            <person name="Proctor R.H."/>
        </authorList>
    </citation>
    <scope>NUCLEOTIDE SEQUENCE</scope>
    <source>
        <strain evidence="2">NRRL 20472</strain>
    </source>
</reference>
<feature type="region of interest" description="Disordered" evidence="1">
    <location>
        <begin position="236"/>
        <end position="257"/>
    </location>
</feature>
<proteinExistence type="predicted"/>
<feature type="region of interest" description="Disordered" evidence="1">
    <location>
        <begin position="584"/>
        <end position="610"/>
    </location>
</feature>
<feature type="region of interest" description="Disordered" evidence="1">
    <location>
        <begin position="1"/>
        <end position="79"/>
    </location>
</feature>
<dbReference type="PANTHER" id="PTHR19269">
    <property type="entry name" value="TROPOMYOSIN"/>
    <property type="match status" value="1"/>
</dbReference>
<feature type="compositionally biased region" description="Polar residues" evidence="1">
    <location>
        <begin position="716"/>
        <end position="725"/>
    </location>
</feature>
<feature type="compositionally biased region" description="Basic and acidic residues" evidence="1">
    <location>
        <begin position="1"/>
        <end position="67"/>
    </location>
</feature>
<dbReference type="OrthoDB" id="5082913at2759"/>
<dbReference type="Proteomes" id="UP000622797">
    <property type="component" value="Unassembled WGS sequence"/>
</dbReference>
<feature type="region of interest" description="Disordered" evidence="1">
    <location>
        <begin position="906"/>
        <end position="935"/>
    </location>
</feature>
<accession>A0A8H4TE55</accession>
<dbReference type="EMBL" id="JABEXW010000759">
    <property type="protein sequence ID" value="KAF4956129.1"/>
    <property type="molecule type" value="Genomic_DNA"/>
</dbReference>
<name>A0A8H4TE55_9HYPO</name>
<feature type="compositionally biased region" description="Polar residues" evidence="1">
    <location>
        <begin position="415"/>
        <end position="438"/>
    </location>
</feature>
<protein>
    <submittedName>
        <fullName evidence="2">Uncharacterized protein</fullName>
    </submittedName>
</protein>